<dbReference type="Pfam" id="PF21697">
    <property type="entry name" value="Ppx_C"/>
    <property type="match status" value="1"/>
</dbReference>
<dbReference type="Gene3D" id="3.30.420.40">
    <property type="match status" value="1"/>
</dbReference>
<dbReference type="InterPro" id="IPR043129">
    <property type="entry name" value="ATPase_NBD"/>
</dbReference>
<dbReference type="SUPFAM" id="SSF109604">
    <property type="entry name" value="HD-domain/PDEase-like"/>
    <property type="match status" value="1"/>
</dbReference>
<dbReference type="Proteomes" id="UP001156882">
    <property type="component" value="Unassembled WGS sequence"/>
</dbReference>
<dbReference type="InterPro" id="IPR048951">
    <property type="entry name" value="Ppx_C"/>
</dbReference>
<comment type="caution">
    <text evidence="4">The sequence shown here is derived from an EMBL/GenBank/DDBJ whole genome shotgun (WGS) entry which is preliminary data.</text>
</comment>
<dbReference type="PANTHER" id="PTHR30005:SF0">
    <property type="entry name" value="RETROGRADE REGULATION PROTEIN 2"/>
    <property type="match status" value="1"/>
</dbReference>
<dbReference type="RefSeq" id="WP_431310663.1">
    <property type="nucleotide sequence ID" value="NZ_BSPC01000015.1"/>
</dbReference>
<sequence length="531" mass="57551">MLAPAATQTKPSGNSAPKPGQPGFAQGRIFQGPPIATIDIGSNSVRLVVYEGLTRSPTAIFNEKVLAGLGRGIMTTKRLDPTAVAKAYAALVRFRALCDTMGVKDLYVLATAAARDADDGEEFIARATQICRAPIEVLSGKREARLSAFGVISGFHMPDGVVGDMGGGSLELIDVHGHRAGAGMTTPLGGLALQDASGQNIRKAAKIAQEKLEKAEPLRGLKERTFYAVGGTWRSLAKLHMIQMGYPLHIMHGYSVPAREMLDFCKLIMRVDNTTLIGNETVSVGRLPLLAYGAALLAEIIKIGKPKDVVISALGVREGLLYTLLNEEDRKLDPLISAARELNILRSRSPQHGEELLRWGDRFMSSTNIDETADERRQRHAACLVADIGWRAHPDYRGEQSLNIIANAAFVGIDHRGRAYMAVANFFRHVGLNDEQLSARIREIATTRILDRARILGGLMRVAYILTASMPGVLPRAPLHVSHGKLLLDVPRDLEGLAGERLATRMRALGRLIGREPLVRIIDSAEVAAAE</sequence>
<evidence type="ECO:0000313" key="5">
    <source>
        <dbReference type="Proteomes" id="UP001156882"/>
    </source>
</evidence>
<feature type="domain" description="Ppx/GppA phosphatase N-terminal" evidence="2">
    <location>
        <begin position="53"/>
        <end position="327"/>
    </location>
</feature>
<dbReference type="Pfam" id="PF02541">
    <property type="entry name" value="Ppx-GppA"/>
    <property type="match status" value="1"/>
</dbReference>
<dbReference type="SUPFAM" id="SSF53067">
    <property type="entry name" value="Actin-like ATPase domain"/>
    <property type="match status" value="2"/>
</dbReference>
<keyword evidence="5" id="KW-1185">Reference proteome</keyword>
<gene>
    <name evidence="4" type="ORF">GCM10007874_17140</name>
</gene>
<name>A0ABQ6CGD0_9HYPH</name>
<dbReference type="Gene3D" id="3.30.420.150">
    <property type="entry name" value="Exopolyphosphatase. Domain 2"/>
    <property type="match status" value="1"/>
</dbReference>
<evidence type="ECO:0000259" key="2">
    <source>
        <dbReference type="Pfam" id="PF02541"/>
    </source>
</evidence>
<evidence type="ECO:0000259" key="3">
    <source>
        <dbReference type="Pfam" id="PF21697"/>
    </source>
</evidence>
<dbReference type="EMBL" id="BSPC01000015">
    <property type="protein sequence ID" value="GLS18697.1"/>
    <property type="molecule type" value="Genomic_DNA"/>
</dbReference>
<proteinExistence type="predicted"/>
<feature type="domain" description="Exopolyphosphatase C-terminal" evidence="3">
    <location>
        <begin position="335"/>
        <end position="516"/>
    </location>
</feature>
<dbReference type="InterPro" id="IPR050273">
    <property type="entry name" value="GppA/Ppx_hydrolase"/>
</dbReference>
<feature type="region of interest" description="Disordered" evidence="1">
    <location>
        <begin position="1"/>
        <end position="26"/>
    </location>
</feature>
<accession>A0ABQ6CGD0</accession>
<organism evidence="4 5">
    <name type="scientific">Labrys miyagiensis</name>
    <dbReference type="NCBI Taxonomy" id="346912"/>
    <lineage>
        <taxon>Bacteria</taxon>
        <taxon>Pseudomonadati</taxon>
        <taxon>Pseudomonadota</taxon>
        <taxon>Alphaproteobacteria</taxon>
        <taxon>Hyphomicrobiales</taxon>
        <taxon>Xanthobacteraceae</taxon>
        <taxon>Labrys</taxon>
    </lineage>
</organism>
<protein>
    <submittedName>
        <fullName evidence="4">Exopolyphosphatase</fullName>
    </submittedName>
</protein>
<dbReference type="InterPro" id="IPR003695">
    <property type="entry name" value="Ppx_GppA_N"/>
</dbReference>
<feature type="compositionally biased region" description="Polar residues" evidence="1">
    <location>
        <begin position="1"/>
        <end position="15"/>
    </location>
</feature>
<dbReference type="PANTHER" id="PTHR30005">
    <property type="entry name" value="EXOPOLYPHOSPHATASE"/>
    <property type="match status" value="1"/>
</dbReference>
<dbReference type="Gene3D" id="1.10.3210.10">
    <property type="entry name" value="Hypothetical protein af1432"/>
    <property type="match status" value="1"/>
</dbReference>
<evidence type="ECO:0000256" key="1">
    <source>
        <dbReference type="SAM" id="MobiDB-lite"/>
    </source>
</evidence>
<evidence type="ECO:0000313" key="4">
    <source>
        <dbReference type="EMBL" id="GLS18697.1"/>
    </source>
</evidence>
<reference evidence="5" key="1">
    <citation type="journal article" date="2019" name="Int. J. Syst. Evol. Microbiol.">
        <title>The Global Catalogue of Microorganisms (GCM) 10K type strain sequencing project: providing services to taxonomists for standard genome sequencing and annotation.</title>
        <authorList>
            <consortium name="The Broad Institute Genomics Platform"/>
            <consortium name="The Broad Institute Genome Sequencing Center for Infectious Disease"/>
            <person name="Wu L."/>
            <person name="Ma J."/>
        </authorList>
    </citation>
    <scope>NUCLEOTIDE SEQUENCE [LARGE SCALE GENOMIC DNA]</scope>
    <source>
        <strain evidence="5">NBRC 101365</strain>
    </source>
</reference>